<dbReference type="PATRIC" id="fig|649747.3.peg.2347"/>
<keyword evidence="2" id="KW-1185">Reference proteome</keyword>
<protein>
    <submittedName>
        <fullName evidence="1">Uncharacterized protein</fullName>
    </submittedName>
</protein>
<dbReference type="STRING" id="649747.HMPREF0083_02600"/>
<dbReference type="AlphaFoldDB" id="U1YEX9"/>
<accession>U1YEX9</accession>
<dbReference type="HOGENOM" id="CLU_2784831_0_0_9"/>
<comment type="caution">
    <text evidence="1">The sequence shown here is derived from an EMBL/GenBank/DDBJ whole genome shotgun (WGS) entry which is preliminary data.</text>
</comment>
<organism evidence="1 2">
    <name type="scientific">Aneurinibacillus aneurinilyticus ATCC 12856</name>
    <dbReference type="NCBI Taxonomy" id="649747"/>
    <lineage>
        <taxon>Bacteria</taxon>
        <taxon>Bacillati</taxon>
        <taxon>Bacillota</taxon>
        <taxon>Bacilli</taxon>
        <taxon>Bacillales</taxon>
        <taxon>Paenibacillaceae</taxon>
        <taxon>Aneurinibacillus group</taxon>
        <taxon>Aneurinibacillus</taxon>
    </lineage>
</organism>
<proteinExistence type="predicted"/>
<dbReference type="EMBL" id="AWSJ01000160">
    <property type="protein sequence ID" value="ERI09321.1"/>
    <property type="molecule type" value="Genomic_DNA"/>
</dbReference>
<name>U1YEX9_ANEAE</name>
<sequence length="68" mass="7674">MNTVKNIQEALSAGETIELTDLFNDRFQCDASFDLTELLNNGHVKYNGVKLTREESLEIIKALRIFAA</sequence>
<evidence type="ECO:0000313" key="2">
    <source>
        <dbReference type="Proteomes" id="UP000016511"/>
    </source>
</evidence>
<reference evidence="1 2" key="1">
    <citation type="submission" date="2013-08" db="EMBL/GenBank/DDBJ databases">
        <authorList>
            <person name="Weinstock G."/>
            <person name="Sodergren E."/>
            <person name="Wylie T."/>
            <person name="Fulton L."/>
            <person name="Fulton R."/>
            <person name="Fronick C."/>
            <person name="O'Laughlin M."/>
            <person name="Godfrey J."/>
            <person name="Miner T."/>
            <person name="Herter B."/>
            <person name="Appelbaum E."/>
            <person name="Cordes M."/>
            <person name="Lek S."/>
            <person name="Wollam A."/>
            <person name="Pepin K.H."/>
            <person name="Palsikar V.B."/>
            <person name="Mitreva M."/>
            <person name="Wilson R.K."/>
        </authorList>
    </citation>
    <scope>NUCLEOTIDE SEQUENCE [LARGE SCALE GENOMIC DNA]</scope>
    <source>
        <strain evidence="1 2">ATCC 12856</strain>
    </source>
</reference>
<gene>
    <name evidence="1" type="ORF">HMPREF0083_02600</name>
</gene>
<evidence type="ECO:0000313" key="1">
    <source>
        <dbReference type="EMBL" id="ERI09321.1"/>
    </source>
</evidence>
<dbReference type="Proteomes" id="UP000016511">
    <property type="component" value="Unassembled WGS sequence"/>
</dbReference>